<feature type="domain" description="Amine oxidase" evidence="11">
    <location>
        <begin position="18"/>
        <end position="457"/>
    </location>
</feature>
<feature type="binding site" evidence="9">
    <location>
        <position position="19"/>
    </location>
    <ligand>
        <name>FAD</name>
        <dbReference type="ChEBI" id="CHEBI:57692"/>
    </ligand>
</feature>
<evidence type="ECO:0000256" key="3">
    <source>
        <dbReference type="ARBA" id="ARBA00005995"/>
    </source>
</evidence>
<comment type="catalytic activity">
    <reaction evidence="6">
        <text>a secondary aliphatic amine + O2 + H2O = a primary amine + an aldehyde + H2O2</text>
        <dbReference type="Rhea" id="RHEA:26414"/>
        <dbReference type="ChEBI" id="CHEBI:15377"/>
        <dbReference type="ChEBI" id="CHEBI:15379"/>
        <dbReference type="ChEBI" id="CHEBI:16240"/>
        <dbReference type="ChEBI" id="CHEBI:17478"/>
        <dbReference type="ChEBI" id="CHEBI:58855"/>
        <dbReference type="ChEBI" id="CHEBI:65296"/>
        <dbReference type="EC" id="1.4.3.4"/>
    </reaction>
</comment>
<proteinExistence type="inferred from homology"/>
<name>A0ABD0K6W1_9CAEN</name>
<comment type="cofactor">
    <cofactor evidence="1 10">
        <name>FAD</name>
        <dbReference type="ChEBI" id="CHEBI:57692"/>
    </cofactor>
</comment>
<evidence type="ECO:0000256" key="7">
    <source>
        <dbReference type="ARBA" id="ARBA00049354"/>
    </source>
</evidence>
<dbReference type="GO" id="GO:0097621">
    <property type="term" value="F:monoamine oxidase activity"/>
    <property type="evidence" value="ECO:0007669"/>
    <property type="project" value="UniProtKB-EC"/>
</dbReference>
<dbReference type="PANTHER" id="PTHR43563">
    <property type="entry name" value="AMINE OXIDASE"/>
    <property type="match status" value="1"/>
</dbReference>
<dbReference type="InterPro" id="IPR036188">
    <property type="entry name" value="FAD/NAD-bd_sf"/>
</dbReference>
<dbReference type="EC" id="1.4.3.-" evidence="10"/>
<keyword evidence="10" id="KW-0274">FAD</keyword>
<sequence length="522" mass="58405">MATQQEKKVDVLIVGAGLSGLCAARELQAQGQSVLVLEARDRVGGRTFTVHNDNVGYVDLGGAYVGPTQNRLLRLARQYGVRTFLTYEEGDLVVYNQGKRKRYSDGIFPCSGGLLTWLDFNNILRLFNTMCQEVPVEAPWKAPRAEEWDKMTVQQFVEKHVWTRNANDEVKAFVNVNVTSEPYEVSLLWFLWYLASAGGPLRINATTNGGQERKFIGGSQQISEGLVKSIGKDKVLLNHAVSSIEQTSSGVTVRDQHGNSYKASYCIVALAPPLQSRITWSPPLSARRSQMMQRLPMGSVIKTFMYYATPFWRHKGLCGSACITDNEGLVANTLDNVHHDGSHPAIMGFVLSDCARLNGDMSKEERKQRISRVYAKVFQADEALHPVHYEEKNWSADEWSGGCYTVMMPPGFLTTFGEELRKPVGRVYFAGTETASQWSGYMEGAIQAGERAAREILHAKGLVAAEDIWQDEPEDQEVKARPLEFSLVERMAPSVPQFLRILLLTTVITAGITWRVCRHRFL</sequence>
<dbReference type="Pfam" id="PF01593">
    <property type="entry name" value="Amino_oxidase"/>
    <property type="match status" value="1"/>
</dbReference>
<dbReference type="Gene3D" id="1.10.405.10">
    <property type="entry name" value="Guanine Nucleotide Dissociation Inhibitor, domain 1"/>
    <property type="match status" value="1"/>
</dbReference>
<evidence type="ECO:0000256" key="6">
    <source>
        <dbReference type="ARBA" id="ARBA00048448"/>
    </source>
</evidence>
<comment type="function">
    <text evidence="5">Catalyzes the oxidative deamination of primary and some secondary amines such as neurotransmitters, and exogenous amines including the tertiary amine, neurotoxin 1-methyl-4-phenyl-1,2,3,6-tetrahydropyridine (MPTP), with concomitant reduction of oxygen to hydrogen peroxide and participates in the metabolism of neuroactive and vasoactive amines in the central nervous system and peripheral tissues. Preferentially degrades benzylamine and phenylethylamine.</text>
</comment>
<evidence type="ECO:0000256" key="1">
    <source>
        <dbReference type="ARBA" id="ARBA00001974"/>
    </source>
</evidence>
<dbReference type="InterPro" id="IPR001613">
    <property type="entry name" value="Flavin_amine_oxidase"/>
</dbReference>
<accession>A0ABD0K6W1</accession>
<dbReference type="InterPro" id="IPR002937">
    <property type="entry name" value="Amino_oxidase"/>
</dbReference>
<comment type="catalytic activity">
    <reaction evidence="7">
        <text>benzylamine + O2 + H2O = benzaldehyde + H2O2 + NH4(+)</text>
        <dbReference type="Rhea" id="RHEA:59424"/>
        <dbReference type="ChEBI" id="CHEBI:15377"/>
        <dbReference type="ChEBI" id="CHEBI:15379"/>
        <dbReference type="ChEBI" id="CHEBI:16240"/>
        <dbReference type="ChEBI" id="CHEBI:17169"/>
        <dbReference type="ChEBI" id="CHEBI:28938"/>
        <dbReference type="ChEBI" id="CHEBI:225238"/>
    </reaction>
    <physiologicalReaction direction="left-to-right" evidence="7">
        <dbReference type="Rhea" id="RHEA:59425"/>
    </physiologicalReaction>
</comment>
<evidence type="ECO:0000313" key="13">
    <source>
        <dbReference type="Proteomes" id="UP001519460"/>
    </source>
</evidence>
<evidence type="ECO:0000256" key="2">
    <source>
        <dbReference type="ARBA" id="ARBA00004362"/>
    </source>
</evidence>
<feature type="binding site" evidence="9">
    <location>
        <position position="241"/>
    </location>
    <ligand>
        <name>substrate</name>
    </ligand>
</feature>
<evidence type="ECO:0000313" key="12">
    <source>
        <dbReference type="EMBL" id="KAK7482864.1"/>
    </source>
</evidence>
<reference evidence="12 13" key="1">
    <citation type="journal article" date="2023" name="Sci. Data">
        <title>Genome assembly of the Korean intertidal mud-creeper Batillaria attramentaria.</title>
        <authorList>
            <person name="Patra A.K."/>
            <person name="Ho P.T."/>
            <person name="Jun S."/>
            <person name="Lee S.J."/>
            <person name="Kim Y."/>
            <person name="Won Y.J."/>
        </authorList>
    </citation>
    <scope>NUCLEOTIDE SEQUENCE [LARGE SCALE GENOMIC DNA]</scope>
    <source>
        <strain evidence="12">Wonlab-2016</strain>
    </source>
</reference>
<protein>
    <recommendedName>
        <fullName evidence="10">Amine oxidase</fullName>
        <ecNumber evidence="10">1.4.3.-</ecNumber>
    </recommendedName>
</protein>
<dbReference type="Gene3D" id="6.10.250.130">
    <property type="match status" value="1"/>
</dbReference>
<comment type="similarity">
    <text evidence="3 10">Belongs to the flavin monoamine oxidase family.</text>
</comment>
<feature type="binding site" evidence="9">
    <location>
        <position position="433"/>
    </location>
    <ligand>
        <name>FAD</name>
        <dbReference type="ChEBI" id="CHEBI:57692"/>
    </ligand>
</feature>
<dbReference type="InterPro" id="IPR050703">
    <property type="entry name" value="Flavin_MAO"/>
</dbReference>
<dbReference type="PANTHER" id="PTHR43563:SF1">
    <property type="entry name" value="AMINE OXIDASE [FLAVIN-CONTAINING] B"/>
    <property type="match status" value="1"/>
</dbReference>
<keyword evidence="13" id="KW-1185">Reference proteome</keyword>
<dbReference type="PRINTS" id="PR00757">
    <property type="entry name" value="AMINEOXDASEF"/>
</dbReference>
<gene>
    <name evidence="12" type="ORF">BaRGS_00025897</name>
</gene>
<evidence type="ECO:0000256" key="8">
    <source>
        <dbReference type="ARBA" id="ARBA00049430"/>
    </source>
</evidence>
<dbReference type="GO" id="GO:0008131">
    <property type="term" value="F:primary methylamine oxidase activity"/>
    <property type="evidence" value="ECO:0007669"/>
    <property type="project" value="UniProtKB-ARBA"/>
</dbReference>
<feature type="binding site" evidence="9">
    <location>
        <position position="349"/>
    </location>
    <ligand>
        <name>substrate</name>
    </ligand>
</feature>
<evidence type="ECO:0000256" key="10">
    <source>
        <dbReference type="RuleBase" id="RU362067"/>
    </source>
</evidence>
<dbReference type="Proteomes" id="UP001519460">
    <property type="component" value="Unassembled WGS sequence"/>
</dbReference>
<organism evidence="12 13">
    <name type="scientific">Batillaria attramentaria</name>
    <dbReference type="NCBI Taxonomy" id="370345"/>
    <lineage>
        <taxon>Eukaryota</taxon>
        <taxon>Metazoa</taxon>
        <taxon>Spiralia</taxon>
        <taxon>Lophotrochozoa</taxon>
        <taxon>Mollusca</taxon>
        <taxon>Gastropoda</taxon>
        <taxon>Caenogastropoda</taxon>
        <taxon>Sorbeoconcha</taxon>
        <taxon>Cerithioidea</taxon>
        <taxon>Batillariidae</taxon>
        <taxon>Batillaria</taxon>
    </lineage>
</organism>
<dbReference type="SUPFAM" id="SSF54373">
    <property type="entry name" value="FAD-linked reductases, C-terminal domain"/>
    <property type="match status" value="1"/>
</dbReference>
<evidence type="ECO:0000256" key="5">
    <source>
        <dbReference type="ARBA" id="ARBA00045409"/>
    </source>
</evidence>
<evidence type="ECO:0000256" key="4">
    <source>
        <dbReference type="ARBA" id="ARBA00023002"/>
    </source>
</evidence>
<dbReference type="GO" id="GO:0005741">
    <property type="term" value="C:mitochondrial outer membrane"/>
    <property type="evidence" value="ECO:0007669"/>
    <property type="project" value="UniProtKB-SubCell"/>
</dbReference>
<comment type="subcellular location">
    <subcellularLocation>
        <location evidence="2">Mitochondrion outer membrane</location>
        <topology evidence="2">Single-pass type IV membrane protein</topology>
        <orientation evidence="2">Cytoplasmic side</orientation>
    </subcellularLocation>
</comment>
<dbReference type="Gene3D" id="3.50.50.60">
    <property type="entry name" value="FAD/NAD(P)-binding domain"/>
    <property type="match status" value="1"/>
</dbReference>
<evidence type="ECO:0000256" key="9">
    <source>
        <dbReference type="PIRSR" id="PIRSR601613-1"/>
    </source>
</evidence>
<keyword evidence="4 10" id="KW-0560">Oxidoreductase</keyword>
<dbReference type="SUPFAM" id="SSF51905">
    <property type="entry name" value="FAD/NAD(P)-binding domain"/>
    <property type="match status" value="1"/>
</dbReference>
<comment type="caution">
    <text evidence="12">The sequence shown here is derived from an EMBL/GenBank/DDBJ whole genome shotgun (WGS) entry which is preliminary data.</text>
</comment>
<keyword evidence="10" id="KW-0285">Flavoprotein</keyword>
<dbReference type="EMBL" id="JACVVK020000237">
    <property type="protein sequence ID" value="KAK7482864.1"/>
    <property type="molecule type" value="Genomic_DNA"/>
</dbReference>
<comment type="catalytic activity">
    <reaction evidence="8">
        <text>N-acetylputrescine + O2 + H2O = 4-acetamidobutanal + H2O2 + NH4(+)</text>
        <dbReference type="Rhea" id="RHEA:70283"/>
        <dbReference type="ChEBI" id="CHEBI:7386"/>
        <dbReference type="ChEBI" id="CHEBI:15377"/>
        <dbReference type="ChEBI" id="CHEBI:15379"/>
        <dbReference type="ChEBI" id="CHEBI:16240"/>
        <dbReference type="ChEBI" id="CHEBI:28938"/>
        <dbReference type="ChEBI" id="CHEBI:58263"/>
    </reaction>
    <physiologicalReaction direction="left-to-right" evidence="8">
        <dbReference type="Rhea" id="RHEA:70284"/>
    </physiologicalReaction>
</comment>
<dbReference type="Gene3D" id="3.90.660.10">
    <property type="match status" value="1"/>
</dbReference>
<feature type="binding site" evidence="9">
    <location>
        <begin position="38"/>
        <end position="39"/>
    </location>
    <ligand>
        <name>FAD</name>
        <dbReference type="ChEBI" id="CHEBI:57692"/>
    </ligand>
</feature>
<evidence type="ECO:0000259" key="11">
    <source>
        <dbReference type="Pfam" id="PF01593"/>
    </source>
</evidence>
<dbReference type="AlphaFoldDB" id="A0ABD0K6W1"/>